<dbReference type="InterPro" id="IPR036056">
    <property type="entry name" value="Fibrinogen-like_C"/>
</dbReference>
<accession>A0A1X7SZN8</accession>
<dbReference type="SUPFAM" id="SSF56496">
    <property type="entry name" value="Fibrinogen C-terminal domain-like"/>
    <property type="match status" value="1"/>
</dbReference>
<evidence type="ECO:0000256" key="1">
    <source>
        <dbReference type="SAM" id="Phobius"/>
    </source>
</evidence>
<sequence>MEGEENPAYENLAHTNIAYENVAYENQAYESLRQDTIAEDGEYELRQTSAVEERRVEQPHNMRKDKKLTTWNKPIIDTILLSVIVILLVVILCLLLAHMSTRETTCTPCTCTCTTGATAGAIAGNNEYPNFTQWANDIVNEVNSNVTGSLPDFNEWANGVVFKVNSNVTGSLPDFNEWANGVVFKVNSNVTGSLPDFNEWANGVVSKVNSNVTRSLPDFNEWASGLSQNTLQLFLNNTNFTELDKQILQTTRDSAQKLINIVNTLSNLQDTSTSTAGVVDDTFLFMIHLLLAHNSSFGFSTSCKQIKNLLPASPSGNYVLASANGSTYTAYCNMEELCGSGGGWTRLGYLDMSDSKVNCPSGFRLYQSGGVRACGRANSTEGSCTSVQFSSNGISYSQVCGRVTGYQFGGNAAFGVSTTNINSYYVDGVSITRGSPRQHVWTLAAGFSERSTSTNSCPCNNGSTSSVPSFIGNNYFCESGNTVGGVAFGILHTSDPLWDGQGCGSLESPCCNVPGIPWFHRDYGNTTTTDYIELRVCAHERTN</sequence>
<keyword evidence="1" id="KW-1133">Transmembrane helix</keyword>
<reference evidence="2" key="1">
    <citation type="submission" date="2017-05" db="UniProtKB">
        <authorList>
            <consortium name="EnsemblMetazoa"/>
        </authorList>
    </citation>
    <scope>IDENTIFICATION</scope>
</reference>
<dbReference type="Gene3D" id="1.20.120.20">
    <property type="entry name" value="Apolipoprotein"/>
    <property type="match status" value="1"/>
</dbReference>
<feature type="transmembrane region" description="Helical" evidence="1">
    <location>
        <begin position="75"/>
        <end position="99"/>
    </location>
</feature>
<dbReference type="InParanoid" id="A0A1X7SZN8"/>
<dbReference type="AlphaFoldDB" id="A0A1X7SZN8"/>
<evidence type="ECO:0000313" key="2">
    <source>
        <dbReference type="EnsemblMetazoa" id="Aqu2.1.07407_001"/>
    </source>
</evidence>
<dbReference type="EnsemblMetazoa" id="Aqu2.1.07407_001">
    <property type="protein sequence ID" value="Aqu2.1.07407_001"/>
    <property type="gene ID" value="Aqu2.1.07407"/>
</dbReference>
<evidence type="ECO:0008006" key="3">
    <source>
        <dbReference type="Google" id="ProtNLM"/>
    </source>
</evidence>
<protein>
    <recommendedName>
        <fullName evidence="3">Fibrinogen C-terminal domain-containing protein</fullName>
    </recommendedName>
</protein>
<proteinExistence type="predicted"/>
<keyword evidence="1" id="KW-0812">Transmembrane</keyword>
<organism evidence="2">
    <name type="scientific">Amphimedon queenslandica</name>
    <name type="common">Sponge</name>
    <dbReference type="NCBI Taxonomy" id="400682"/>
    <lineage>
        <taxon>Eukaryota</taxon>
        <taxon>Metazoa</taxon>
        <taxon>Porifera</taxon>
        <taxon>Demospongiae</taxon>
        <taxon>Heteroscleromorpha</taxon>
        <taxon>Haplosclerida</taxon>
        <taxon>Niphatidae</taxon>
        <taxon>Amphimedon</taxon>
    </lineage>
</organism>
<keyword evidence="1" id="KW-0472">Membrane</keyword>
<name>A0A1X7SZN8_AMPQE</name>
<dbReference type="NCBIfam" id="NF040941">
    <property type="entry name" value="GGGWT_bact"/>
    <property type="match status" value="1"/>
</dbReference>
<dbReference type="eggNOG" id="ENOG502SG25">
    <property type="taxonomic scope" value="Eukaryota"/>
</dbReference>